<dbReference type="AlphaFoldDB" id="A0A4P9VZK2"/>
<keyword evidence="2" id="KW-1185">Reference proteome</keyword>
<name>A0A4P9VZK2_9FUNG</name>
<feature type="non-terminal residue" evidence="1">
    <location>
        <position position="147"/>
    </location>
</feature>
<proteinExistence type="predicted"/>
<sequence length="147" mass="15698">MKSRTESCTTHSALPAVVLFWKLELSSGCFPPVASTLAVIEFIPARVPHRCLRTMSSLLAAALSFPSSLSALAANLAVRLGLTGPVSTLPLPQPDDITLSKLNGQGEFKASELWADRPCLVLVVRRPGCALCREEAADVAKLRETIS</sequence>
<evidence type="ECO:0000313" key="1">
    <source>
        <dbReference type="EMBL" id="RKO83808.1"/>
    </source>
</evidence>
<accession>A0A4P9VZK2</accession>
<reference evidence="2" key="1">
    <citation type="journal article" date="2018" name="Nat. Microbiol.">
        <title>Leveraging single-cell genomics to expand the fungal tree of life.</title>
        <authorList>
            <person name="Ahrendt S.R."/>
            <person name="Quandt C.A."/>
            <person name="Ciobanu D."/>
            <person name="Clum A."/>
            <person name="Salamov A."/>
            <person name="Andreopoulos B."/>
            <person name="Cheng J.F."/>
            <person name="Woyke T."/>
            <person name="Pelin A."/>
            <person name="Henrissat B."/>
            <person name="Reynolds N.K."/>
            <person name="Benny G.L."/>
            <person name="Smith M.E."/>
            <person name="James T.Y."/>
            <person name="Grigoriev I.V."/>
        </authorList>
    </citation>
    <scope>NUCLEOTIDE SEQUENCE [LARGE SCALE GENOMIC DNA]</scope>
</reference>
<organism evidence="1 2">
    <name type="scientific">Blyttiomyces helicus</name>
    <dbReference type="NCBI Taxonomy" id="388810"/>
    <lineage>
        <taxon>Eukaryota</taxon>
        <taxon>Fungi</taxon>
        <taxon>Fungi incertae sedis</taxon>
        <taxon>Chytridiomycota</taxon>
        <taxon>Chytridiomycota incertae sedis</taxon>
        <taxon>Chytridiomycetes</taxon>
        <taxon>Chytridiomycetes incertae sedis</taxon>
        <taxon>Blyttiomyces</taxon>
    </lineage>
</organism>
<dbReference type="EMBL" id="ML000813">
    <property type="protein sequence ID" value="RKO83808.1"/>
    <property type="molecule type" value="Genomic_DNA"/>
</dbReference>
<gene>
    <name evidence="1" type="ORF">BDK51DRAFT_49645</name>
</gene>
<protein>
    <recommendedName>
        <fullName evidence="3">Peroxiredoxin-like 2 activated in M-CSF stimulated monocytes</fullName>
    </recommendedName>
</protein>
<dbReference type="OrthoDB" id="40334at2759"/>
<evidence type="ECO:0000313" key="2">
    <source>
        <dbReference type="Proteomes" id="UP000269721"/>
    </source>
</evidence>
<dbReference type="Proteomes" id="UP000269721">
    <property type="component" value="Unassembled WGS sequence"/>
</dbReference>
<evidence type="ECO:0008006" key="3">
    <source>
        <dbReference type="Google" id="ProtNLM"/>
    </source>
</evidence>